<evidence type="ECO:0000259" key="1">
    <source>
        <dbReference type="PROSITE" id="PS50181"/>
    </source>
</evidence>
<dbReference type="SUPFAM" id="SSF52047">
    <property type="entry name" value="RNI-like"/>
    <property type="match status" value="1"/>
</dbReference>
<evidence type="ECO:0000313" key="2">
    <source>
        <dbReference type="EMBL" id="KAI9265134.1"/>
    </source>
</evidence>
<reference evidence="2" key="2">
    <citation type="submission" date="2023-02" db="EMBL/GenBank/DDBJ databases">
        <authorList>
            <consortium name="DOE Joint Genome Institute"/>
            <person name="Mondo S.J."/>
            <person name="Chang Y."/>
            <person name="Wang Y."/>
            <person name="Ahrendt S."/>
            <person name="Andreopoulos W."/>
            <person name="Barry K."/>
            <person name="Beard J."/>
            <person name="Benny G.L."/>
            <person name="Blankenship S."/>
            <person name="Bonito G."/>
            <person name="Cuomo C."/>
            <person name="Desiro A."/>
            <person name="Gervers K.A."/>
            <person name="Hundley H."/>
            <person name="Kuo A."/>
            <person name="LaButti K."/>
            <person name="Lang B.F."/>
            <person name="Lipzen A."/>
            <person name="O'Donnell K."/>
            <person name="Pangilinan J."/>
            <person name="Reynolds N."/>
            <person name="Sandor L."/>
            <person name="Smith M.W."/>
            <person name="Tsang A."/>
            <person name="Grigoriev I.V."/>
            <person name="Stajich J.E."/>
            <person name="Spatafora J.W."/>
        </authorList>
    </citation>
    <scope>NUCLEOTIDE SEQUENCE</scope>
    <source>
        <strain evidence="2">RSA 2281</strain>
    </source>
</reference>
<dbReference type="Gene3D" id="1.20.1280.50">
    <property type="match status" value="1"/>
</dbReference>
<dbReference type="InterPro" id="IPR036047">
    <property type="entry name" value="F-box-like_dom_sf"/>
</dbReference>
<dbReference type="PANTHER" id="PTHR38926:SF72">
    <property type="entry name" value="IM:7136021-RELATED"/>
    <property type="match status" value="1"/>
</dbReference>
<dbReference type="PROSITE" id="PS50181">
    <property type="entry name" value="FBOX"/>
    <property type="match status" value="1"/>
</dbReference>
<sequence>MPLESLPPELFYLIFLQLSFQDQWQCSLVCKNWRYILLQWPHLWTCISTVNFKTHDLREALSPFKDVIKQQYIRRVQLIVQDGSHLKSPINFLIEQGCTSIVEVDISIPCIEPSVYLNLVELSASSLTHLYFTCSLFAKSYKPLPEEIIQSFPNLKVFHYRGSVYKIRSWEPSMPVDFKHKHLTELGLYIQNNMDGTFAAKNILTVMPNLRRLYIDIQNVARRADLFIKTLNKHCHQLKGLVLKSFEHSTTYFLDDDDEEDTTKRTYMTSQNSTRLEHLVVHIPYLGFHQIHTTRILRMLLVQHHQTLHIININGHSTISGNHCINQLVPFEFPTMQHLTIHNNRTPNTKYLWREFLPGIEGLPRFFAQSLSTEKLVSFNLSGLHYTFDLSPLAIGAKNLQELHLVDCTRISTLSLTKFFDNLYISADAPILKKVTLVRIPTVTVQMLVSMVLVLRSCLQELVIDGCKQVSRDDIVWFLDHAVAQHHFSSAKLRKLKIDIHYIDNGHFANDDLHNQILEKLDLLSEKWQLILPHPNNNLFFANDGYDDQHIKIYSSTNYIKE</sequence>
<dbReference type="InterPro" id="IPR001810">
    <property type="entry name" value="F-box_dom"/>
</dbReference>
<dbReference type="SMART" id="SM00256">
    <property type="entry name" value="FBOX"/>
    <property type="match status" value="1"/>
</dbReference>
<dbReference type="SUPFAM" id="SSF81383">
    <property type="entry name" value="F-box domain"/>
    <property type="match status" value="1"/>
</dbReference>
<gene>
    <name evidence="2" type="ORF">BDA99DRAFT_507847</name>
</gene>
<keyword evidence="3" id="KW-1185">Reference proteome</keyword>
<proteinExistence type="predicted"/>
<dbReference type="Proteomes" id="UP001209540">
    <property type="component" value="Unassembled WGS sequence"/>
</dbReference>
<reference evidence="2" key="1">
    <citation type="journal article" date="2022" name="IScience">
        <title>Evolution of zygomycete secretomes and the origins of terrestrial fungal ecologies.</title>
        <authorList>
            <person name="Chang Y."/>
            <person name="Wang Y."/>
            <person name="Mondo S."/>
            <person name="Ahrendt S."/>
            <person name="Andreopoulos W."/>
            <person name="Barry K."/>
            <person name="Beard J."/>
            <person name="Benny G.L."/>
            <person name="Blankenship S."/>
            <person name="Bonito G."/>
            <person name="Cuomo C."/>
            <person name="Desiro A."/>
            <person name="Gervers K.A."/>
            <person name="Hundley H."/>
            <person name="Kuo A."/>
            <person name="LaButti K."/>
            <person name="Lang B.F."/>
            <person name="Lipzen A."/>
            <person name="O'Donnell K."/>
            <person name="Pangilinan J."/>
            <person name="Reynolds N."/>
            <person name="Sandor L."/>
            <person name="Smith M.E."/>
            <person name="Tsang A."/>
            <person name="Grigoriev I.V."/>
            <person name="Stajich J.E."/>
            <person name="Spatafora J.W."/>
        </authorList>
    </citation>
    <scope>NUCLEOTIDE SEQUENCE</scope>
    <source>
        <strain evidence="2">RSA 2281</strain>
    </source>
</reference>
<dbReference type="Gene3D" id="3.80.10.10">
    <property type="entry name" value="Ribonuclease Inhibitor"/>
    <property type="match status" value="1"/>
</dbReference>
<protein>
    <recommendedName>
        <fullName evidence="1">F-box domain-containing protein</fullName>
    </recommendedName>
</protein>
<evidence type="ECO:0000313" key="3">
    <source>
        <dbReference type="Proteomes" id="UP001209540"/>
    </source>
</evidence>
<dbReference type="Pfam" id="PF00646">
    <property type="entry name" value="F-box"/>
    <property type="match status" value="1"/>
</dbReference>
<dbReference type="EMBL" id="JAIXMP010000011">
    <property type="protein sequence ID" value="KAI9265134.1"/>
    <property type="molecule type" value="Genomic_DNA"/>
</dbReference>
<dbReference type="AlphaFoldDB" id="A0AAD5PEN5"/>
<comment type="caution">
    <text evidence="2">The sequence shown here is derived from an EMBL/GenBank/DDBJ whole genome shotgun (WGS) entry which is preliminary data.</text>
</comment>
<accession>A0AAD5PEN5</accession>
<dbReference type="PANTHER" id="PTHR38926">
    <property type="entry name" value="F-BOX DOMAIN CONTAINING PROTEIN, EXPRESSED"/>
    <property type="match status" value="1"/>
</dbReference>
<name>A0AAD5PEN5_9FUNG</name>
<feature type="domain" description="F-box" evidence="1">
    <location>
        <begin position="1"/>
        <end position="47"/>
    </location>
</feature>
<organism evidence="2 3">
    <name type="scientific">Phascolomyces articulosus</name>
    <dbReference type="NCBI Taxonomy" id="60185"/>
    <lineage>
        <taxon>Eukaryota</taxon>
        <taxon>Fungi</taxon>
        <taxon>Fungi incertae sedis</taxon>
        <taxon>Mucoromycota</taxon>
        <taxon>Mucoromycotina</taxon>
        <taxon>Mucoromycetes</taxon>
        <taxon>Mucorales</taxon>
        <taxon>Lichtheimiaceae</taxon>
        <taxon>Phascolomyces</taxon>
    </lineage>
</organism>
<dbReference type="InterPro" id="IPR032675">
    <property type="entry name" value="LRR_dom_sf"/>
</dbReference>